<comment type="caution">
    <text evidence="4">The sequence shown here is derived from an EMBL/GenBank/DDBJ whole genome shotgun (WGS) entry which is preliminary data.</text>
</comment>
<evidence type="ECO:0000313" key="4">
    <source>
        <dbReference type="EMBL" id="CAF1565083.1"/>
    </source>
</evidence>
<dbReference type="EMBL" id="CAJNOJ010000028">
    <property type="protein sequence ID" value="CAF0880230.1"/>
    <property type="molecule type" value="Genomic_DNA"/>
</dbReference>
<name>A0A815Y364_ADIRI</name>
<dbReference type="FunFam" id="2.30.30.140:FF:000018">
    <property type="entry name" value="Serine/threonine-protein kinase 31"/>
    <property type="match status" value="1"/>
</dbReference>
<dbReference type="Pfam" id="PF00567">
    <property type="entry name" value="TUDOR"/>
    <property type="match status" value="1"/>
</dbReference>
<dbReference type="PANTHER" id="PTHR22948:SF29">
    <property type="entry name" value="FI02030P-RELATED"/>
    <property type="match status" value="1"/>
</dbReference>
<dbReference type="SMART" id="SM00333">
    <property type="entry name" value="TUDOR"/>
    <property type="match status" value="1"/>
</dbReference>
<protein>
    <recommendedName>
        <fullName evidence="2">Tudor domain-containing protein</fullName>
    </recommendedName>
</protein>
<evidence type="ECO:0000259" key="2">
    <source>
        <dbReference type="PROSITE" id="PS50304"/>
    </source>
</evidence>
<feature type="domain" description="Tudor" evidence="2">
    <location>
        <begin position="345"/>
        <end position="404"/>
    </location>
</feature>
<reference evidence="4" key="1">
    <citation type="submission" date="2021-02" db="EMBL/GenBank/DDBJ databases">
        <authorList>
            <person name="Nowell W R."/>
        </authorList>
    </citation>
    <scope>NUCLEOTIDE SEQUENCE</scope>
</reference>
<dbReference type="InterPro" id="IPR035437">
    <property type="entry name" value="SNase_OB-fold_sf"/>
</dbReference>
<keyword evidence="5" id="KW-1185">Reference proteome</keyword>
<sequence>MTYDSNGTTVLDEIDRLFVVCEKAKEYVNKISVGIDQQIDLWQYRRQIITDQMHSPSSLDFLLPKTQRINELAIEAVQALCRVDLLVEQILRIDPKSALQTRPIPTSQSFSARSIDTNVSHSTINSIGTRLRHPAPTPVLNSVKQQSYVEPMINGRPITQSIHPIPVLRTPQQTSTTRLPSTNTQDRTSFKPIEQQYPQRQQQQQQQQSTIINERTPRPTPMHVQANHYTANDSHASARPIPTPYETRTPPSESIASPKPPPSNSQVASGYRRAPPSDKVKVKLQRIQPGTVWKQAKIDVIDSLSAFYVENHDPRVRGVFNDMLENLHEYYDTLEQSNSLTPLVNVSIGDFGVAKYSEDNRWYRARLLMCEENDQIRIVFIDFGNIETKDIQEFYPLDKLFTELPAQAIACTLSRAFPRSPTEFENIWSQDIIKIFREEVTDRFVEVIFVPTEDGTQDWPLHFVTINVGNQSVTNMLNLKQYIEPKSNRHIAEQLAESISHQEYILFNVPINEEEFE</sequence>
<dbReference type="InterPro" id="IPR050621">
    <property type="entry name" value="Tudor_domain_containing"/>
</dbReference>
<gene>
    <name evidence="3" type="ORF">EDS130_LOCUS8752</name>
    <name evidence="4" type="ORF">XAT740_LOCUS43961</name>
</gene>
<proteinExistence type="predicted"/>
<dbReference type="Proteomes" id="UP000663852">
    <property type="component" value="Unassembled WGS sequence"/>
</dbReference>
<dbReference type="PROSITE" id="PS50304">
    <property type="entry name" value="TUDOR"/>
    <property type="match status" value="1"/>
</dbReference>
<dbReference type="Proteomes" id="UP000663828">
    <property type="component" value="Unassembled WGS sequence"/>
</dbReference>
<dbReference type="AlphaFoldDB" id="A0A815Y364"/>
<organism evidence="4 5">
    <name type="scientific">Adineta ricciae</name>
    <name type="common">Rotifer</name>
    <dbReference type="NCBI Taxonomy" id="249248"/>
    <lineage>
        <taxon>Eukaryota</taxon>
        <taxon>Metazoa</taxon>
        <taxon>Spiralia</taxon>
        <taxon>Gnathifera</taxon>
        <taxon>Rotifera</taxon>
        <taxon>Eurotatoria</taxon>
        <taxon>Bdelloidea</taxon>
        <taxon>Adinetida</taxon>
        <taxon>Adinetidae</taxon>
        <taxon>Adineta</taxon>
    </lineage>
</organism>
<accession>A0A815Y364</accession>
<dbReference type="PANTHER" id="PTHR22948">
    <property type="entry name" value="TUDOR DOMAIN CONTAINING PROTEIN"/>
    <property type="match status" value="1"/>
</dbReference>
<feature type="region of interest" description="Disordered" evidence="1">
    <location>
        <begin position="214"/>
        <end position="278"/>
    </location>
</feature>
<dbReference type="SUPFAM" id="SSF63748">
    <property type="entry name" value="Tudor/PWWP/MBT"/>
    <property type="match status" value="1"/>
</dbReference>
<evidence type="ECO:0000313" key="3">
    <source>
        <dbReference type="EMBL" id="CAF0880230.1"/>
    </source>
</evidence>
<feature type="compositionally biased region" description="Polar residues" evidence="1">
    <location>
        <begin position="170"/>
        <end position="187"/>
    </location>
</feature>
<dbReference type="InterPro" id="IPR002999">
    <property type="entry name" value="Tudor"/>
</dbReference>
<feature type="region of interest" description="Disordered" evidence="1">
    <location>
        <begin position="157"/>
        <end position="187"/>
    </location>
</feature>
<dbReference type="Gene3D" id="2.40.50.90">
    <property type="match status" value="1"/>
</dbReference>
<dbReference type="OrthoDB" id="10069557at2759"/>
<dbReference type="EMBL" id="CAJNOR010005503">
    <property type="protein sequence ID" value="CAF1565083.1"/>
    <property type="molecule type" value="Genomic_DNA"/>
</dbReference>
<evidence type="ECO:0000256" key="1">
    <source>
        <dbReference type="SAM" id="MobiDB-lite"/>
    </source>
</evidence>
<dbReference type="Gene3D" id="2.30.30.140">
    <property type="match status" value="1"/>
</dbReference>
<evidence type="ECO:0000313" key="5">
    <source>
        <dbReference type="Proteomes" id="UP000663828"/>
    </source>
</evidence>